<protein>
    <recommendedName>
        <fullName evidence="1">F-box domain-containing protein</fullName>
    </recommendedName>
</protein>
<reference evidence="2" key="1">
    <citation type="journal article" date="2012" name="Nat. Biotechnol.">
        <title>Reference genome sequence of the model plant Setaria.</title>
        <authorList>
            <person name="Bennetzen J.L."/>
            <person name="Schmutz J."/>
            <person name="Wang H."/>
            <person name="Percifield R."/>
            <person name="Hawkins J."/>
            <person name="Pontaroli A.C."/>
            <person name="Estep M."/>
            <person name="Feng L."/>
            <person name="Vaughn J.N."/>
            <person name="Grimwood J."/>
            <person name="Jenkins J."/>
            <person name="Barry K."/>
            <person name="Lindquist E."/>
            <person name="Hellsten U."/>
            <person name="Deshpande S."/>
            <person name="Wang X."/>
            <person name="Wu X."/>
            <person name="Mitros T."/>
            <person name="Triplett J."/>
            <person name="Yang X."/>
            <person name="Ye C.Y."/>
            <person name="Mauro-Herrera M."/>
            <person name="Wang L."/>
            <person name="Li P."/>
            <person name="Sharma M."/>
            <person name="Sharma R."/>
            <person name="Ronald P.C."/>
            <person name="Panaud O."/>
            <person name="Kellogg E.A."/>
            <person name="Brutnell T.P."/>
            <person name="Doust A.N."/>
            <person name="Tuskan G.A."/>
            <person name="Rokhsar D."/>
            <person name="Devos K.M."/>
        </authorList>
    </citation>
    <scope>NUCLEOTIDE SEQUENCE [LARGE SCALE GENOMIC DNA]</scope>
    <source>
        <strain evidence="2">Yugu1</strain>
    </source>
</reference>
<proteinExistence type="predicted"/>
<dbReference type="Gene3D" id="3.80.10.10">
    <property type="entry name" value="Ribonuclease Inhibitor"/>
    <property type="match status" value="1"/>
</dbReference>
<dbReference type="PANTHER" id="PTHR35545">
    <property type="entry name" value="F-BOX DOMAIN-CONTAINING PROTEIN"/>
    <property type="match status" value="1"/>
</dbReference>
<dbReference type="AlphaFoldDB" id="A0A368PK46"/>
<dbReference type="SUPFAM" id="SSF52058">
    <property type="entry name" value="L domain-like"/>
    <property type="match status" value="1"/>
</dbReference>
<dbReference type="InterPro" id="IPR001810">
    <property type="entry name" value="F-box_dom"/>
</dbReference>
<dbReference type="SUPFAM" id="SSF81383">
    <property type="entry name" value="F-box domain"/>
    <property type="match status" value="1"/>
</dbReference>
<evidence type="ECO:0000259" key="1">
    <source>
        <dbReference type="PROSITE" id="PS50181"/>
    </source>
</evidence>
<name>A0A368PK46_SETIT</name>
<dbReference type="Gene3D" id="1.20.1280.50">
    <property type="match status" value="1"/>
</dbReference>
<gene>
    <name evidence="2" type="ORF">SETIT_1G130700v2</name>
</gene>
<dbReference type="Pfam" id="PF00646">
    <property type="entry name" value="F-box"/>
    <property type="match status" value="1"/>
</dbReference>
<feature type="domain" description="F-box" evidence="1">
    <location>
        <begin position="14"/>
        <end position="50"/>
    </location>
</feature>
<reference evidence="2" key="2">
    <citation type="submission" date="2015-07" db="EMBL/GenBank/DDBJ databases">
        <authorList>
            <person name="Noorani M."/>
        </authorList>
    </citation>
    <scope>NUCLEOTIDE SEQUENCE</scope>
    <source>
        <strain evidence="2">Yugu1</strain>
    </source>
</reference>
<dbReference type="PROSITE" id="PS50181">
    <property type="entry name" value="FBOX"/>
    <property type="match status" value="1"/>
</dbReference>
<sequence length="467" mass="52500">MELNSRHSQKGEDEDRLSMLPDDVLLSILGRVDIATAARTSAVSTRWKHLPWLLRELTIDVKDFLPTPHPNPVEAQHMDAAMASLTKAIRSLLGSPQREATIITRRLQLKLYLVNGYSDAVGPLLAEAIGTGSLKDLDLAILDEKEPVDCTSECMLHQACIVDGFFSACPSVIHCLTGLSLDNVCFAEWDMQHLLLDCCKQLRRLFLSNCDMGMFSAWKIQAPGSHLEVLEVGCCCLGKLEVLNLPKLERLCWDGWICPNAPLSLGVVPSLTELQLLCPANVTFQGFQGENLWLRPEGKQLCSVLSRLRKLSLLDIFIEFDLLWMMVLLEAALSVEMFDVEIWEHPCIVDTEGRRQSYGERTSPWKVAEFATRKEWQLKEFQVIGFSPMEQQLTLIKAVMKRAPNLRTLVQKDYPSCVACEATGALPRTERLPKECVFPKGKDEQDVVVKQLTGETTNPHLQIIFVD</sequence>
<organism evidence="2">
    <name type="scientific">Setaria italica</name>
    <name type="common">Foxtail millet</name>
    <name type="synonym">Panicum italicum</name>
    <dbReference type="NCBI Taxonomy" id="4555"/>
    <lineage>
        <taxon>Eukaryota</taxon>
        <taxon>Viridiplantae</taxon>
        <taxon>Streptophyta</taxon>
        <taxon>Embryophyta</taxon>
        <taxon>Tracheophyta</taxon>
        <taxon>Spermatophyta</taxon>
        <taxon>Magnoliopsida</taxon>
        <taxon>Liliopsida</taxon>
        <taxon>Poales</taxon>
        <taxon>Poaceae</taxon>
        <taxon>PACMAD clade</taxon>
        <taxon>Panicoideae</taxon>
        <taxon>Panicodae</taxon>
        <taxon>Paniceae</taxon>
        <taxon>Cenchrinae</taxon>
        <taxon>Setaria</taxon>
    </lineage>
</organism>
<accession>A0A368PK46</accession>
<evidence type="ECO:0000313" key="2">
    <source>
        <dbReference type="EMBL" id="RCV06032.1"/>
    </source>
</evidence>
<dbReference type="InterPro" id="IPR032675">
    <property type="entry name" value="LRR_dom_sf"/>
</dbReference>
<dbReference type="InterPro" id="IPR036047">
    <property type="entry name" value="F-box-like_dom_sf"/>
</dbReference>
<dbReference type="EMBL" id="CM003528">
    <property type="protein sequence ID" value="RCV06032.1"/>
    <property type="molecule type" value="Genomic_DNA"/>
</dbReference>
<dbReference type="InterPro" id="IPR055411">
    <property type="entry name" value="LRR_FXL15/At3g58940/PEG3-like"/>
</dbReference>
<dbReference type="Pfam" id="PF24758">
    <property type="entry name" value="LRR_At5g56370"/>
    <property type="match status" value="1"/>
</dbReference>
<dbReference type="OrthoDB" id="592278at2759"/>
<dbReference type="PANTHER" id="PTHR35545:SF28">
    <property type="entry name" value="OS07G0645701 PROTEIN"/>
    <property type="match status" value="1"/>
</dbReference>